<protein>
    <submittedName>
        <fullName evidence="2">Uncharacterized protein</fullName>
    </submittedName>
</protein>
<proteinExistence type="predicted"/>
<reference evidence="2" key="1">
    <citation type="journal article" date="2022" name="IScience">
        <title>Evolution of zygomycete secretomes and the origins of terrestrial fungal ecologies.</title>
        <authorList>
            <person name="Chang Y."/>
            <person name="Wang Y."/>
            <person name="Mondo S."/>
            <person name="Ahrendt S."/>
            <person name="Andreopoulos W."/>
            <person name="Barry K."/>
            <person name="Beard J."/>
            <person name="Benny G.L."/>
            <person name="Blankenship S."/>
            <person name="Bonito G."/>
            <person name="Cuomo C."/>
            <person name="Desiro A."/>
            <person name="Gervers K.A."/>
            <person name="Hundley H."/>
            <person name="Kuo A."/>
            <person name="LaButti K."/>
            <person name="Lang B.F."/>
            <person name="Lipzen A."/>
            <person name="O'Donnell K."/>
            <person name="Pangilinan J."/>
            <person name="Reynolds N."/>
            <person name="Sandor L."/>
            <person name="Smith M.E."/>
            <person name="Tsang A."/>
            <person name="Grigoriev I.V."/>
            <person name="Stajich J.E."/>
            <person name="Spatafora J.W."/>
        </authorList>
    </citation>
    <scope>NUCLEOTIDE SEQUENCE</scope>
    <source>
        <strain evidence="2">RSA 2281</strain>
    </source>
</reference>
<dbReference type="EMBL" id="JAIXMP010000001">
    <property type="protein sequence ID" value="KAI9278262.1"/>
    <property type="molecule type" value="Genomic_DNA"/>
</dbReference>
<evidence type="ECO:0000313" key="3">
    <source>
        <dbReference type="Proteomes" id="UP001209540"/>
    </source>
</evidence>
<evidence type="ECO:0000256" key="1">
    <source>
        <dbReference type="SAM" id="MobiDB-lite"/>
    </source>
</evidence>
<feature type="region of interest" description="Disordered" evidence="1">
    <location>
        <begin position="20"/>
        <end position="44"/>
    </location>
</feature>
<reference evidence="2" key="2">
    <citation type="submission" date="2023-02" db="EMBL/GenBank/DDBJ databases">
        <authorList>
            <consortium name="DOE Joint Genome Institute"/>
            <person name="Mondo S.J."/>
            <person name="Chang Y."/>
            <person name="Wang Y."/>
            <person name="Ahrendt S."/>
            <person name="Andreopoulos W."/>
            <person name="Barry K."/>
            <person name="Beard J."/>
            <person name="Benny G.L."/>
            <person name="Blankenship S."/>
            <person name="Bonito G."/>
            <person name="Cuomo C."/>
            <person name="Desiro A."/>
            <person name="Gervers K.A."/>
            <person name="Hundley H."/>
            <person name="Kuo A."/>
            <person name="LaButti K."/>
            <person name="Lang B.F."/>
            <person name="Lipzen A."/>
            <person name="O'Donnell K."/>
            <person name="Pangilinan J."/>
            <person name="Reynolds N."/>
            <person name="Sandor L."/>
            <person name="Smith M.W."/>
            <person name="Tsang A."/>
            <person name="Grigoriev I.V."/>
            <person name="Stajich J.E."/>
            <person name="Spatafora J.W."/>
        </authorList>
    </citation>
    <scope>NUCLEOTIDE SEQUENCE</scope>
    <source>
        <strain evidence="2">RSA 2281</strain>
    </source>
</reference>
<evidence type="ECO:0000313" key="2">
    <source>
        <dbReference type="EMBL" id="KAI9278262.1"/>
    </source>
</evidence>
<gene>
    <name evidence="2" type="ORF">BDA99DRAFT_553919</name>
</gene>
<keyword evidence="3" id="KW-1185">Reference proteome</keyword>
<dbReference type="AlphaFoldDB" id="A0AAD5PK50"/>
<comment type="caution">
    <text evidence="2">The sequence shown here is derived from an EMBL/GenBank/DDBJ whole genome shotgun (WGS) entry which is preliminary data.</text>
</comment>
<organism evidence="2 3">
    <name type="scientific">Phascolomyces articulosus</name>
    <dbReference type="NCBI Taxonomy" id="60185"/>
    <lineage>
        <taxon>Eukaryota</taxon>
        <taxon>Fungi</taxon>
        <taxon>Fungi incertae sedis</taxon>
        <taxon>Mucoromycota</taxon>
        <taxon>Mucoromycotina</taxon>
        <taxon>Mucoromycetes</taxon>
        <taxon>Mucorales</taxon>
        <taxon>Lichtheimiaceae</taxon>
        <taxon>Phascolomyces</taxon>
    </lineage>
</organism>
<accession>A0AAD5PK50</accession>
<sequence length="88" mass="9690">MENVFHSSYSSKNSYVTIHAKESSEDHSSSTTTSPANSRPGSIFSFTECSDSSSVNHKYLNDPMRSSNAPDYVGKFMDPNGPPLYAKF</sequence>
<feature type="compositionally biased region" description="Polar residues" evidence="1">
    <location>
        <begin position="35"/>
        <end position="44"/>
    </location>
</feature>
<name>A0AAD5PK50_9FUNG</name>
<dbReference type="Proteomes" id="UP001209540">
    <property type="component" value="Unassembled WGS sequence"/>
</dbReference>